<reference evidence="1 2" key="1">
    <citation type="submission" date="2020-08" db="EMBL/GenBank/DDBJ databases">
        <title>Sequencing the genomes of 1000 actinobacteria strains.</title>
        <authorList>
            <person name="Klenk H.-P."/>
        </authorList>
    </citation>
    <scope>NUCLEOTIDE SEQUENCE [LARGE SCALE GENOMIC DNA]</scope>
    <source>
        <strain evidence="1 2">DSM 23974</strain>
    </source>
</reference>
<evidence type="ECO:0000313" key="1">
    <source>
        <dbReference type="EMBL" id="MBB4736448.1"/>
    </source>
</evidence>
<name>A0A7W7GQJ7_9MICC</name>
<dbReference type="RefSeq" id="WP_184242084.1">
    <property type="nucleotide sequence ID" value="NZ_JACHNA010000001.1"/>
</dbReference>
<protein>
    <submittedName>
        <fullName evidence="1">Uncharacterized protein</fullName>
    </submittedName>
</protein>
<organism evidence="1 2">
    <name type="scientific">Micrococcus cohnii</name>
    <dbReference type="NCBI Taxonomy" id="993416"/>
    <lineage>
        <taxon>Bacteria</taxon>
        <taxon>Bacillati</taxon>
        <taxon>Actinomycetota</taxon>
        <taxon>Actinomycetes</taxon>
        <taxon>Micrococcales</taxon>
        <taxon>Micrococcaceae</taxon>
        <taxon>Micrococcus</taxon>
    </lineage>
</organism>
<sequence>MTAEVAPREWWERPPFIRETLELYCDHPRHRERHRVAVFGLADVPEGRLEQFRFAEDRAHDPAVCTGGCVAGGGPCYRRTFWAVRSPVSGEMRKAYRALEAAGEMRPDLLDALHDAQYRMTQRDVKITRHAGNVQAGGEAALSYMWFLTIAADLGKPVNERDPYCHPLWGDGYAGRHTRYWYQYAPRNGQIAALHAPGPKVRYMPQDRREDRPMMYREGLGLLCEVCQRQERSVKGRNTYRVDVTEARLYDLLDTAHAAGCTALSLRALRQLNSRG</sequence>
<proteinExistence type="predicted"/>
<comment type="caution">
    <text evidence="1">The sequence shown here is derived from an EMBL/GenBank/DDBJ whole genome shotgun (WGS) entry which is preliminary data.</text>
</comment>
<accession>A0A7W7GQJ7</accession>
<gene>
    <name evidence="1" type="ORF">HDA30_001956</name>
</gene>
<dbReference type="Proteomes" id="UP000540191">
    <property type="component" value="Unassembled WGS sequence"/>
</dbReference>
<evidence type="ECO:0000313" key="2">
    <source>
        <dbReference type="Proteomes" id="UP000540191"/>
    </source>
</evidence>
<dbReference type="EMBL" id="JACHNA010000001">
    <property type="protein sequence ID" value="MBB4736448.1"/>
    <property type="molecule type" value="Genomic_DNA"/>
</dbReference>
<dbReference type="AlphaFoldDB" id="A0A7W7GQJ7"/>
<keyword evidence="2" id="KW-1185">Reference proteome</keyword>